<evidence type="ECO:0000313" key="3">
    <source>
        <dbReference type="Proteomes" id="UP001266305"/>
    </source>
</evidence>
<keyword evidence="3" id="KW-1185">Reference proteome</keyword>
<organism evidence="2 3">
    <name type="scientific">Saguinus oedipus</name>
    <name type="common">Cotton-top tamarin</name>
    <name type="synonym">Oedipomidas oedipus</name>
    <dbReference type="NCBI Taxonomy" id="9490"/>
    <lineage>
        <taxon>Eukaryota</taxon>
        <taxon>Metazoa</taxon>
        <taxon>Chordata</taxon>
        <taxon>Craniata</taxon>
        <taxon>Vertebrata</taxon>
        <taxon>Euteleostomi</taxon>
        <taxon>Mammalia</taxon>
        <taxon>Eutheria</taxon>
        <taxon>Euarchontoglires</taxon>
        <taxon>Primates</taxon>
        <taxon>Haplorrhini</taxon>
        <taxon>Platyrrhini</taxon>
        <taxon>Cebidae</taxon>
        <taxon>Callitrichinae</taxon>
        <taxon>Saguinus</taxon>
    </lineage>
</organism>
<proteinExistence type="predicted"/>
<name>A0ABQ9TNY3_SAGOE</name>
<dbReference type="EMBL" id="JASSZA010000020">
    <property type="protein sequence ID" value="KAK2086474.1"/>
    <property type="molecule type" value="Genomic_DNA"/>
</dbReference>
<accession>A0ABQ9TNY3</accession>
<reference evidence="2 3" key="1">
    <citation type="submission" date="2023-05" db="EMBL/GenBank/DDBJ databases">
        <title>B98-5 Cell Line De Novo Hybrid Assembly: An Optical Mapping Approach.</title>
        <authorList>
            <person name="Kananen K."/>
            <person name="Auerbach J.A."/>
            <person name="Kautto E."/>
            <person name="Blachly J.S."/>
        </authorList>
    </citation>
    <scope>NUCLEOTIDE SEQUENCE [LARGE SCALE GENOMIC DNA]</scope>
    <source>
        <strain evidence="2">B95-8</strain>
        <tissue evidence="2">Cell line</tissue>
    </source>
</reference>
<feature type="transmembrane region" description="Helical" evidence="1">
    <location>
        <begin position="54"/>
        <end position="76"/>
    </location>
</feature>
<evidence type="ECO:0000313" key="2">
    <source>
        <dbReference type="EMBL" id="KAK2086474.1"/>
    </source>
</evidence>
<keyword evidence="1" id="KW-0472">Membrane</keyword>
<keyword evidence="1" id="KW-1133">Transmembrane helix</keyword>
<gene>
    <name evidence="2" type="ORF">P7K49_035899</name>
</gene>
<sequence>MDPVDEAWSLAGQAMLLEVQGTPVHGVRASTPSALQTSTNCSLPEFCTDFHSRLFLTCFMLVLTQSSIFSLLAMAINRDAQVGKEDDHSPVTCKFLVVNPTVYDHCNRDFHYTFHNTIYRHVHCQTDVKSGNGQVRAQPALSVACEPGSVLFEEKTQMHNGTKQDQLILIVKDSYTSQA</sequence>
<protein>
    <submittedName>
        <fullName evidence="2">Uncharacterized protein</fullName>
    </submittedName>
</protein>
<evidence type="ECO:0000256" key="1">
    <source>
        <dbReference type="SAM" id="Phobius"/>
    </source>
</evidence>
<comment type="caution">
    <text evidence="2">The sequence shown here is derived from an EMBL/GenBank/DDBJ whole genome shotgun (WGS) entry which is preliminary data.</text>
</comment>
<dbReference type="Proteomes" id="UP001266305">
    <property type="component" value="Unassembled WGS sequence"/>
</dbReference>
<keyword evidence="1" id="KW-0812">Transmembrane</keyword>